<evidence type="ECO:0000256" key="5">
    <source>
        <dbReference type="SAM" id="Phobius"/>
    </source>
</evidence>
<evidence type="ECO:0000256" key="1">
    <source>
        <dbReference type="ARBA" id="ARBA00009179"/>
    </source>
</evidence>
<dbReference type="Gene3D" id="3.30.750.44">
    <property type="match status" value="1"/>
</dbReference>
<evidence type="ECO:0000256" key="2">
    <source>
        <dbReference type="ARBA" id="ARBA00022670"/>
    </source>
</evidence>
<evidence type="ECO:0000256" key="4">
    <source>
        <dbReference type="ARBA" id="ARBA00022825"/>
    </source>
</evidence>
<keyword evidence="5" id="KW-0472">Membrane</keyword>
<protein>
    <recommendedName>
        <fullName evidence="6">PDZ domain-containing protein</fullName>
    </recommendedName>
</protein>
<dbReference type="SUPFAM" id="SSF50156">
    <property type="entry name" value="PDZ domain-like"/>
    <property type="match status" value="1"/>
</dbReference>
<keyword evidence="5" id="KW-1133">Transmembrane helix</keyword>
<dbReference type="SMART" id="SM00228">
    <property type="entry name" value="PDZ"/>
    <property type="match status" value="1"/>
</dbReference>
<evidence type="ECO:0000313" key="7">
    <source>
        <dbReference type="EMBL" id="PIT93237.1"/>
    </source>
</evidence>
<dbReference type="GO" id="GO:0008236">
    <property type="term" value="F:serine-type peptidase activity"/>
    <property type="evidence" value="ECO:0007669"/>
    <property type="project" value="UniProtKB-KW"/>
</dbReference>
<feature type="transmembrane region" description="Helical" evidence="5">
    <location>
        <begin position="9"/>
        <end position="30"/>
    </location>
</feature>
<dbReference type="EMBL" id="PFAY01000007">
    <property type="protein sequence ID" value="PIT93237.1"/>
    <property type="molecule type" value="Genomic_DNA"/>
</dbReference>
<dbReference type="FunFam" id="2.30.42.10:FF:000063">
    <property type="entry name" value="Peptidase, S41 family"/>
    <property type="match status" value="1"/>
</dbReference>
<dbReference type="AlphaFoldDB" id="A0A2M6WKC9"/>
<feature type="domain" description="PDZ" evidence="6">
    <location>
        <begin position="101"/>
        <end position="169"/>
    </location>
</feature>
<sequence length="196" mass="21601">MNKRFSQSTLVIVISVLTVLILGFFTGYYFRSQNILSAQSDLSAEDIDADFTLFWDAWRVLRDNHINSQESSDQDYVYSAIKGLAATFKDPNTNFFPPVEATQFQENVSGSFGGIGAEIGMKNGLITVIAPLKGNSAEEAGIMAGDYILEIDGTSTENMNVLEAVTIIRGKIDTDVVLNVLREGWPSPKDFTITRK</sequence>
<proteinExistence type="inferred from homology"/>
<dbReference type="PANTHER" id="PTHR32060">
    <property type="entry name" value="TAIL-SPECIFIC PROTEASE"/>
    <property type="match status" value="1"/>
</dbReference>
<feature type="non-terminal residue" evidence="7">
    <location>
        <position position="196"/>
    </location>
</feature>
<dbReference type="Gene3D" id="2.30.42.10">
    <property type="match status" value="1"/>
</dbReference>
<dbReference type="Proteomes" id="UP000229112">
    <property type="component" value="Unassembled WGS sequence"/>
</dbReference>
<gene>
    <name evidence="7" type="ORF">COU06_00875</name>
</gene>
<dbReference type="GO" id="GO:0006508">
    <property type="term" value="P:proteolysis"/>
    <property type="evidence" value="ECO:0007669"/>
    <property type="project" value="UniProtKB-KW"/>
</dbReference>
<name>A0A2M6WKC9_9BACT</name>
<dbReference type="PROSITE" id="PS50106">
    <property type="entry name" value="PDZ"/>
    <property type="match status" value="1"/>
</dbReference>
<reference evidence="8" key="1">
    <citation type="submission" date="2017-09" db="EMBL/GenBank/DDBJ databases">
        <title>Depth-based differentiation of microbial function through sediment-hosted aquifers and enrichment of novel symbionts in the deep terrestrial subsurface.</title>
        <authorList>
            <person name="Probst A.J."/>
            <person name="Ladd B."/>
            <person name="Jarett J.K."/>
            <person name="Geller-Mcgrath D.E."/>
            <person name="Sieber C.M.K."/>
            <person name="Emerson J.B."/>
            <person name="Anantharaman K."/>
            <person name="Thomas B.C."/>
            <person name="Malmstrom R."/>
            <person name="Stieglmeier M."/>
            <person name="Klingl A."/>
            <person name="Woyke T."/>
            <person name="Ryan C.M."/>
            <person name="Banfield J.F."/>
        </authorList>
    </citation>
    <scope>NUCLEOTIDE SEQUENCE [LARGE SCALE GENOMIC DNA]</scope>
</reference>
<dbReference type="Pfam" id="PF00595">
    <property type="entry name" value="PDZ"/>
    <property type="match status" value="1"/>
</dbReference>
<dbReference type="InterPro" id="IPR036034">
    <property type="entry name" value="PDZ_sf"/>
</dbReference>
<keyword evidence="5" id="KW-0812">Transmembrane</keyword>
<dbReference type="PANTHER" id="PTHR32060:SF30">
    <property type="entry name" value="CARBOXY-TERMINAL PROCESSING PROTEASE CTPA"/>
    <property type="match status" value="1"/>
</dbReference>
<keyword evidence="3" id="KW-0378">Hydrolase</keyword>
<comment type="caution">
    <text evidence="7">The sequence shown here is derived from an EMBL/GenBank/DDBJ whole genome shotgun (WGS) entry which is preliminary data.</text>
</comment>
<evidence type="ECO:0000256" key="3">
    <source>
        <dbReference type="ARBA" id="ARBA00022801"/>
    </source>
</evidence>
<dbReference type="InterPro" id="IPR001478">
    <property type="entry name" value="PDZ"/>
</dbReference>
<comment type="similarity">
    <text evidence="1">Belongs to the peptidase S41A family.</text>
</comment>
<keyword evidence="2" id="KW-0645">Protease</keyword>
<evidence type="ECO:0000313" key="8">
    <source>
        <dbReference type="Proteomes" id="UP000229112"/>
    </source>
</evidence>
<keyword evidence="4" id="KW-0720">Serine protease</keyword>
<organism evidence="7 8">
    <name type="scientific">Candidatus Harrisonbacteria bacterium CG10_big_fil_rev_8_21_14_0_10_38_8</name>
    <dbReference type="NCBI Taxonomy" id="1974582"/>
    <lineage>
        <taxon>Bacteria</taxon>
        <taxon>Candidatus Harrisoniibacteriota</taxon>
    </lineage>
</organism>
<dbReference type="CDD" id="cd06782">
    <property type="entry name" value="cpPDZ_CPP-like"/>
    <property type="match status" value="1"/>
</dbReference>
<dbReference type="GO" id="GO:0004175">
    <property type="term" value="F:endopeptidase activity"/>
    <property type="evidence" value="ECO:0007669"/>
    <property type="project" value="TreeGrafter"/>
</dbReference>
<accession>A0A2M6WKC9</accession>
<dbReference type="GO" id="GO:0030288">
    <property type="term" value="C:outer membrane-bounded periplasmic space"/>
    <property type="evidence" value="ECO:0007669"/>
    <property type="project" value="TreeGrafter"/>
</dbReference>
<dbReference type="GO" id="GO:0007165">
    <property type="term" value="P:signal transduction"/>
    <property type="evidence" value="ECO:0007669"/>
    <property type="project" value="TreeGrafter"/>
</dbReference>
<evidence type="ECO:0000259" key="6">
    <source>
        <dbReference type="PROSITE" id="PS50106"/>
    </source>
</evidence>